<evidence type="ECO:0000313" key="5">
    <source>
        <dbReference type="EMBL" id="KAH0237928.1"/>
    </source>
</evidence>
<dbReference type="PANTHER" id="PTHR43248:SF25">
    <property type="entry name" value="AB HYDROLASE-1 DOMAIN-CONTAINING PROTEIN-RELATED"/>
    <property type="match status" value="1"/>
</dbReference>
<evidence type="ECO:0008006" key="7">
    <source>
        <dbReference type="Google" id="ProtNLM"/>
    </source>
</evidence>
<gene>
    <name evidence="5" type="ORF">KCV03_g272</name>
</gene>
<evidence type="ECO:0000256" key="2">
    <source>
        <dbReference type="ARBA" id="ARBA00022801"/>
    </source>
</evidence>
<accession>A0A9P8GQT4</accession>
<feature type="domain" description="AB hydrolase-1" evidence="3">
    <location>
        <begin position="98"/>
        <end position="296"/>
    </location>
</feature>
<keyword evidence="2" id="KW-0378">Hydrolase</keyword>
<protein>
    <recommendedName>
        <fullName evidence="7">Peptidase S33 tripeptidyl aminopeptidase-like C-terminal domain-containing protein</fullName>
    </recommendedName>
</protein>
<feature type="non-terminal residue" evidence="5">
    <location>
        <position position="626"/>
    </location>
</feature>
<evidence type="ECO:0000256" key="1">
    <source>
        <dbReference type="ARBA" id="ARBA00010088"/>
    </source>
</evidence>
<evidence type="ECO:0000259" key="3">
    <source>
        <dbReference type="Pfam" id="PF00561"/>
    </source>
</evidence>
<feature type="domain" description="Peptidase S33 tripeptidyl aminopeptidase-like C-terminal" evidence="4">
    <location>
        <begin position="483"/>
        <end position="582"/>
    </location>
</feature>
<comment type="caution">
    <text evidence="5">The sequence shown here is derived from an EMBL/GenBank/DDBJ whole genome shotgun (WGS) entry which is preliminary data.</text>
</comment>
<sequence length="626" mass="69553">MLFDKVSALLLANSGLLPSRHVISPLQTPDPATKFDWKNITAHESLVYHDCYDGFQCARLQVPMDWTAEKGVNNRTVQIALIKLPASVPVTDSRYGGAVVFNPGGPGSSGVQLIYSSGEEFQTQISAGSKADNKTAKFFDVISFDPRGVSYTSPTYHCFPSFIEEMNYNYEPSGPPNSSDTAFTSFWTSVRTLADSCSKRAIEAGIGEHMSTTSVARDIVEIFERHGEWREQEARKLLSSSGQSERDLPEHVRYQPGQDMVQYWGISYGTVLGATLADLYPDRVNRMILDGVVDSFDWYQGTLTTSHQDTDLELDKFAEYCWRGGPNNCSLYHKDGPNSIDQRFSAITQNLKRNPIGVPGTDKFPPDLATYSDLQRLFLGVSYTPLYSFQGLATIMAQLENGDATSLVQGRRGAAEVLASGHSEECLEDGPYSDACNPYIMGDFDDMVMMSILCSDAKPQTNMTKEQYWHYMQDEMKESKMLGDIGARKRLFCTQWHARPRWPYTGHLNATTAHPILFIGNTIDNVTPIRNAYKMSKGFSGSIVLRLDTEGHSSGASVSLCTTKAVRTYFQTGKLPKEGTVCLPNRVPLDGYSEEQDPPLPEGETDEELWKAIVGVNYPIPVLPVF</sequence>
<evidence type="ECO:0000313" key="6">
    <source>
        <dbReference type="Proteomes" id="UP000767238"/>
    </source>
</evidence>
<reference evidence="5" key="2">
    <citation type="submission" date="2021-08" db="EMBL/GenBank/DDBJ databases">
        <authorList>
            <person name="Gostincar C."/>
            <person name="Sun X."/>
            <person name="Song Z."/>
            <person name="Gunde-Cimerman N."/>
        </authorList>
    </citation>
    <scope>NUCLEOTIDE SEQUENCE</scope>
    <source>
        <strain evidence="5">EXF-8016</strain>
    </source>
</reference>
<dbReference type="OrthoDB" id="425534at2759"/>
<proteinExistence type="inferred from homology"/>
<dbReference type="GO" id="GO:0016787">
    <property type="term" value="F:hydrolase activity"/>
    <property type="evidence" value="ECO:0007669"/>
    <property type="project" value="UniProtKB-KW"/>
</dbReference>
<dbReference type="InterPro" id="IPR029058">
    <property type="entry name" value="AB_hydrolase_fold"/>
</dbReference>
<dbReference type="SUPFAM" id="SSF53474">
    <property type="entry name" value="alpha/beta-Hydrolases"/>
    <property type="match status" value="1"/>
</dbReference>
<dbReference type="Pfam" id="PF00561">
    <property type="entry name" value="Abhydrolase_1"/>
    <property type="match status" value="1"/>
</dbReference>
<dbReference type="PANTHER" id="PTHR43248">
    <property type="entry name" value="2-SUCCINYL-6-HYDROXY-2,4-CYCLOHEXADIENE-1-CARBOXYLATE SYNTHASE"/>
    <property type="match status" value="1"/>
</dbReference>
<comment type="similarity">
    <text evidence="1">Belongs to the peptidase S33 family.</text>
</comment>
<dbReference type="InterPro" id="IPR000073">
    <property type="entry name" value="AB_hydrolase_1"/>
</dbReference>
<name>A0A9P8GQT4_AURME</name>
<dbReference type="InterPro" id="IPR051601">
    <property type="entry name" value="Serine_prot/Carboxylest_S33"/>
</dbReference>
<evidence type="ECO:0000259" key="4">
    <source>
        <dbReference type="Pfam" id="PF08386"/>
    </source>
</evidence>
<organism evidence="5 6">
    <name type="scientific">Aureobasidium melanogenum</name>
    <name type="common">Aureobasidium pullulans var. melanogenum</name>
    <dbReference type="NCBI Taxonomy" id="46634"/>
    <lineage>
        <taxon>Eukaryota</taxon>
        <taxon>Fungi</taxon>
        <taxon>Dikarya</taxon>
        <taxon>Ascomycota</taxon>
        <taxon>Pezizomycotina</taxon>
        <taxon>Dothideomycetes</taxon>
        <taxon>Dothideomycetidae</taxon>
        <taxon>Dothideales</taxon>
        <taxon>Saccotheciaceae</taxon>
        <taxon>Aureobasidium</taxon>
    </lineage>
</organism>
<reference evidence="5" key="1">
    <citation type="journal article" date="2021" name="J Fungi (Basel)">
        <title>Virulence traits and population genomics of the black yeast Aureobasidium melanogenum.</title>
        <authorList>
            <person name="Cernosa A."/>
            <person name="Sun X."/>
            <person name="Gostincar C."/>
            <person name="Fang C."/>
            <person name="Gunde-Cimerman N."/>
            <person name="Song Z."/>
        </authorList>
    </citation>
    <scope>NUCLEOTIDE SEQUENCE</scope>
    <source>
        <strain evidence="5">EXF-8016</strain>
    </source>
</reference>
<dbReference type="EMBL" id="JAHFYH010000001">
    <property type="protein sequence ID" value="KAH0237928.1"/>
    <property type="molecule type" value="Genomic_DNA"/>
</dbReference>
<dbReference type="InterPro" id="IPR013595">
    <property type="entry name" value="Pept_S33_TAP-like_C"/>
</dbReference>
<dbReference type="Proteomes" id="UP000767238">
    <property type="component" value="Unassembled WGS sequence"/>
</dbReference>
<dbReference type="AlphaFoldDB" id="A0A9P8GQT4"/>
<dbReference type="Pfam" id="PF08386">
    <property type="entry name" value="Abhydrolase_4"/>
    <property type="match status" value="1"/>
</dbReference>
<dbReference type="Gene3D" id="3.40.50.1820">
    <property type="entry name" value="alpha/beta hydrolase"/>
    <property type="match status" value="1"/>
</dbReference>